<protein>
    <submittedName>
        <fullName evidence="2">Uncharacterized protein</fullName>
    </submittedName>
</protein>
<keyword evidence="1" id="KW-1133">Transmembrane helix</keyword>
<gene>
    <name evidence="2" type="ORF">AGLY_005193</name>
</gene>
<feature type="transmembrane region" description="Helical" evidence="1">
    <location>
        <begin position="66"/>
        <end position="83"/>
    </location>
</feature>
<evidence type="ECO:0000313" key="2">
    <source>
        <dbReference type="EMBL" id="KAE9539941.1"/>
    </source>
</evidence>
<dbReference type="AlphaFoldDB" id="A0A6G0TW71"/>
<name>A0A6G0TW71_APHGL</name>
<feature type="transmembrane region" description="Helical" evidence="1">
    <location>
        <begin position="25"/>
        <end position="46"/>
    </location>
</feature>
<evidence type="ECO:0000256" key="1">
    <source>
        <dbReference type="SAM" id="Phobius"/>
    </source>
</evidence>
<organism evidence="2 3">
    <name type="scientific">Aphis glycines</name>
    <name type="common">Soybean aphid</name>
    <dbReference type="NCBI Taxonomy" id="307491"/>
    <lineage>
        <taxon>Eukaryota</taxon>
        <taxon>Metazoa</taxon>
        <taxon>Ecdysozoa</taxon>
        <taxon>Arthropoda</taxon>
        <taxon>Hexapoda</taxon>
        <taxon>Insecta</taxon>
        <taxon>Pterygota</taxon>
        <taxon>Neoptera</taxon>
        <taxon>Paraneoptera</taxon>
        <taxon>Hemiptera</taxon>
        <taxon>Sternorrhyncha</taxon>
        <taxon>Aphidomorpha</taxon>
        <taxon>Aphidoidea</taxon>
        <taxon>Aphididae</taxon>
        <taxon>Aphidini</taxon>
        <taxon>Aphis</taxon>
        <taxon>Aphis</taxon>
    </lineage>
</organism>
<keyword evidence="1" id="KW-0812">Transmembrane</keyword>
<comment type="caution">
    <text evidence="2">The sequence shown here is derived from an EMBL/GenBank/DDBJ whole genome shotgun (WGS) entry which is preliminary data.</text>
</comment>
<reference evidence="2 3" key="1">
    <citation type="submission" date="2019-08" db="EMBL/GenBank/DDBJ databases">
        <title>The genome of the soybean aphid Biotype 1, its phylome, world population structure and adaptation to the North American continent.</title>
        <authorList>
            <person name="Giordano R."/>
            <person name="Donthu R.K."/>
            <person name="Hernandez A.G."/>
            <person name="Wright C.L."/>
            <person name="Zimin A.V."/>
        </authorList>
    </citation>
    <scope>NUCLEOTIDE SEQUENCE [LARGE SCALE GENOMIC DNA]</scope>
    <source>
        <tissue evidence="2">Whole aphids</tissue>
    </source>
</reference>
<dbReference type="Proteomes" id="UP000475862">
    <property type="component" value="Unassembled WGS sequence"/>
</dbReference>
<feature type="transmembrane region" description="Helical" evidence="1">
    <location>
        <begin position="95"/>
        <end position="121"/>
    </location>
</feature>
<proteinExistence type="predicted"/>
<accession>A0A6G0TW71</accession>
<evidence type="ECO:0000313" key="3">
    <source>
        <dbReference type="Proteomes" id="UP000475862"/>
    </source>
</evidence>
<keyword evidence="1" id="KW-0472">Membrane</keyword>
<keyword evidence="3" id="KW-1185">Reference proteome</keyword>
<sequence>MITTDNRFHDLQFSIHYSVQTNQDLLQVSTVHTTIVHILGLVFAYFNVLYEDLLKIKLGHMEKHFIFPKAFNILTIHIKLLLTKINVVDKIYKKYIFYYASAYTIKIIFNAFRIISVFLELLTFKFFHHIFLLSFPGTPEVSFGSLSVFLCSVLCCQPLCLQELTEPLSYSPEFFLDLLAG</sequence>
<dbReference type="EMBL" id="VYZN01000014">
    <property type="protein sequence ID" value="KAE9539941.1"/>
    <property type="molecule type" value="Genomic_DNA"/>
</dbReference>